<dbReference type="Gene3D" id="3.40.140.10">
    <property type="entry name" value="Cytidine Deaminase, domain 2"/>
    <property type="match status" value="1"/>
</dbReference>
<keyword evidence="4" id="KW-0337">GPI-anchor biosynthesis</keyword>
<feature type="transmembrane region" description="Helical" evidence="10">
    <location>
        <begin position="849"/>
        <end position="872"/>
    </location>
</feature>
<evidence type="ECO:0000256" key="10">
    <source>
        <dbReference type="SAM" id="Phobius"/>
    </source>
</evidence>
<name>A0ABQ7S8Y7_9ACAR</name>
<proteinExistence type="inferred from homology"/>
<comment type="subcellular location">
    <subcellularLocation>
        <location evidence="1">Endoplasmic reticulum membrane</location>
        <topology evidence="1">Multi-pass membrane protein</topology>
    </subcellularLocation>
</comment>
<evidence type="ECO:0000256" key="8">
    <source>
        <dbReference type="ARBA" id="ARBA00023136"/>
    </source>
</evidence>
<accession>A0ABQ7S8Y7</accession>
<feature type="compositionally biased region" description="Polar residues" evidence="9">
    <location>
        <begin position="133"/>
        <end position="144"/>
    </location>
</feature>
<evidence type="ECO:0000256" key="5">
    <source>
        <dbReference type="ARBA" id="ARBA00022692"/>
    </source>
</evidence>
<dbReference type="InterPro" id="IPR009600">
    <property type="entry name" value="PIG-U"/>
</dbReference>
<evidence type="ECO:0000313" key="12">
    <source>
        <dbReference type="EMBL" id="KAG9509894.1"/>
    </source>
</evidence>
<feature type="domain" description="CMP/dCMP-type deaminase" evidence="11">
    <location>
        <begin position="365"/>
        <end position="491"/>
    </location>
</feature>
<evidence type="ECO:0000256" key="6">
    <source>
        <dbReference type="ARBA" id="ARBA00022824"/>
    </source>
</evidence>
<feature type="transmembrane region" description="Helical" evidence="10">
    <location>
        <begin position="749"/>
        <end position="769"/>
    </location>
</feature>
<keyword evidence="5 10" id="KW-0812">Transmembrane</keyword>
<evidence type="ECO:0000256" key="7">
    <source>
        <dbReference type="ARBA" id="ARBA00022989"/>
    </source>
</evidence>
<keyword evidence="6" id="KW-0256">Endoplasmic reticulum</keyword>
<evidence type="ECO:0000256" key="3">
    <source>
        <dbReference type="ARBA" id="ARBA00010026"/>
    </source>
</evidence>
<feature type="compositionally biased region" description="Low complexity" evidence="9">
    <location>
        <begin position="121"/>
        <end position="130"/>
    </location>
</feature>
<feature type="compositionally biased region" description="Low complexity" evidence="9">
    <location>
        <begin position="32"/>
        <end position="45"/>
    </location>
</feature>
<comment type="similarity">
    <text evidence="3">Belongs to the PIGU family.</text>
</comment>
<evidence type="ECO:0000256" key="2">
    <source>
        <dbReference type="ARBA" id="ARBA00004687"/>
    </source>
</evidence>
<dbReference type="PANTHER" id="PTHR13121:SF0">
    <property type="entry name" value="PHOSPHATIDYLINOSITOL GLYCAN ANCHOR BIOSYNTHESIS CLASS U PROTEIN"/>
    <property type="match status" value="1"/>
</dbReference>
<dbReference type="Pfam" id="PF06728">
    <property type="entry name" value="PIG-U"/>
    <property type="match status" value="2"/>
</dbReference>
<evidence type="ECO:0000256" key="4">
    <source>
        <dbReference type="ARBA" id="ARBA00022502"/>
    </source>
</evidence>
<dbReference type="EMBL" id="JAIFTH010000294">
    <property type="protein sequence ID" value="KAG9509894.1"/>
    <property type="molecule type" value="Genomic_DNA"/>
</dbReference>
<dbReference type="PROSITE" id="PS51747">
    <property type="entry name" value="CYT_DCMP_DEAMINASES_2"/>
    <property type="match status" value="1"/>
</dbReference>
<organism evidence="12 13">
    <name type="scientific">Fragariocoptes setiger</name>
    <dbReference type="NCBI Taxonomy" id="1670756"/>
    <lineage>
        <taxon>Eukaryota</taxon>
        <taxon>Metazoa</taxon>
        <taxon>Ecdysozoa</taxon>
        <taxon>Arthropoda</taxon>
        <taxon>Chelicerata</taxon>
        <taxon>Arachnida</taxon>
        <taxon>Acari</taxon>
        <taxon>Acariformes</taxon>
        <taxon>Trombidiformes</taxon>
        <taxon>Prostigmata</taxon>
        <taxon>Eupodina</taxon>
        <taxon>Eriophyoidea</taxon>
        <taxon>Phytoptidae</taxon>
        <taxon>Fragariocoptes</taxon>
    </lineage>
</organism>
<sequence length="886" mass="99405">MMSNATVIALHRLLGAYANNAKCNRRHIKQPSVQSQLTSISTTQQSPPPPVPPPPALHHSNQNLDSKTDSRSAGFAQQQTSVETSTPKSRSHLLAGCELAPPKPPPPRLLPSKDTRHNSNKNKSNNISRNKNAHTTPQDATPSRRSPAVRRMNAKGLHKPLIVGCSEMADQGPPNKALIKGANITLEPIFDASIISGRLPLVDAIIATIRSKEYIPIALKSISKLPNHGVKHLKKIRIDECNDTTRCQILIGLSQDDNTLHEIRNQFSSYEFFENFHVQQVPATPPRTSLQMDINCKIWPCRYAKSNYLIACIEGTIFNQSKLSTIDAIATATLKSVAEISAKTGEKCSGVTVFSQQKLINSIIVRCSDLQTNPLKHAVMVSMDAVARSSAGGCWPIDRHSSRIQCEEFNVKSEQNCPTNPSDHVPYLCTNYDIFVTEEPCIMCAMALIHSRIRRLFFLDGNKYRLCYSDKAISELKMHNLKGLNHRFEAWRAGRFVNHSGLIELVCGIVIIWSPSEQVGFKEFVPIGHQTIRFFDTSRQHSHGVSDDYRSTSIAFPLSLGFVIRLFLALSPYQRAISRRVEVSTPTNDWKNVHEGIHLLRNNISPYDGDTFHEYPISLYCYHHLDNIFGDSIYILFIIVDCFTALILSQAAFKQLNILIGYESEIVASKVTKSAQNVNSVQFKENEKISQMTYQPLTRRTTESSSLLVLWVYCLSPATILSLKIGDLTPNIGMCWYFFIEMFNHFQSFFLWVFQINAFVHAMPLAIYLRKNPFLAFYAVLVFSSFVQPYPSLANIGLITSILPQWQYLLTYTKRGIISSCAIATCAALAPIFWHLWIVMGTANANFYFGITLAGVEAQLIILIEILTAHVARNSQLTFQKKILSS</sequence>
<feature type="transmembrane region" description="Helical" evidence="10">
    <location>
        <begin position="816"/>
        <end position="837"/>
    </location>
</feature>
<dbReference type="PANTHER" id="PTHR13121">
    <property type="entry name" value="GPI TRANSAMIDASE COMPONENT PIG-U"/>
    <property type="match status" value="1"/>
</dbReference>
<reference evidence="12 13" key="1">
    <citation type="submission" date="2020-10" db="EMBL/GenBank/DDBJ databases">
        <authorList>
            <person name="Klimov P.B."/>
            <person name="Dyachkov S.M."/>
            <person name="Chetverikov P.E."/>
        </authorList>
    </citation>
    <scope>NUCLEOTIDE SEQUENCE [LARGE SCALE GENOMIC DNA]</scope>
    <source>
        <strain evidence="12">BMOC 18-1129-001#AD2665</strain>
        <tissue evidence="12">Entire mites</tissue>
    </source>
</reference>
<evidence type="ECO:0000256" key="9">
    <source>
        <dbReference type="SAM" id="MobiDB-lite"/>
    </source>
</evidence>
<keyword evidence="13" id="KW-1185">Reference proteome</keyword>
<gene>
    <name evidence="12" type="primary">PIGU</name>
    <name evidence="12" type="ORF">GZH46_01575</name>
</gene>
<keyword evidence="7 10" id="KW-1133">Transmembrane helix</keyword>
<protein>
    <submittedName>
        <fullName evidence="12">Phosphatidylinositol glycan anchor biosynthesis class U protein</fullName>
    </submittedName>
</protein>
<keyword evidence="8 10" id="KW-0472">Membrane</keyword>
<feature type="region of interest" description="Disordered" evidence="9">
    <location>
        <begin position="30"/>
        <end position="149"/>
    </location>
</feature>
<evidence type="ECO:0000259" key="11">
    <source>
        <dbReference type="PROSITE" id="PS51747"/>
    </source>
</evidence>
<dbReference type="SUPFAM" id="SSF53927">
    <property type="entry name" value="Cytidine deaminase-like"/>
    <property type="match status" value="1"/>
</dbReference>
<dbReference type="Proteomes" id="UP000825002">
    <property type="component" value="Unassembled WGS sequence"/>
</dbReference>
<comment type="pathway">
    <text evidence="2">Glycolipid biosynthesis; glycosylphosphatidylinositol-anchor biosynthesis.</text>
</comment>
<feature type="compositionally biased region" description="Polar residues" evidence="9">
    <location>
        <begin position="75"/>
        <end position="88"/>
    </location>
</feature>
<feature type="transmembrane region" description="Helical" evidence="10">
    <location>
        <begin position="633"/>
        <end position="653"/>
    </location>
</feature>
<feature type="transmembrane region" description="Helical" evidence="10">
    <location>
        <begin position="775"/>
        <end position="804"/>
    </location>
</feature>
<dbReference type="InterPro" id="IPR016193">
    <property type="entry name" value="Cytidine_deaminase-like"/>
</dbReference>
<comment type="caution">
    <text evidence="12">The sequence shown here is derived from an EMBL/GenBank/DDBJ whole genome shotgun (WGS) entry which is preliminary data.</text>
</comment>
<feature type="compositionally biased region" description="Pro residues" evidence="9">
    <location>
        <begin position="46"/>
        <end position="56"/>
    </location>
</feature>
<evidence type="ECO:0000313" key="13">
    <source>
        <dbReference type="Proteomes" id="UP000825002"/>
    </source>
</evidence>
<evidence type="ECO:0000256" key="1">
    <source>
        <dbReference type="ARBA" id="ARBA00004477"/>
    </source>
</evidence>
<dbReference type="InterPro" id="IPR002125">
    <property type="entry name" value="CMP_dCMP_dom"/>
</dbReference>
<feature type="transmembrane region" description="Helical" evidence="10">
    <location>
        <begin position="708"/>
        <end position="728"/>
    </location>
</feature>